<reference evidence="2 3" key="1">
    <citation type="submission" date="2019-07" db="EMBL/GenBank/DDBJ databases">
        <title>R&amp;d 2014.</title>
        <authorList>
            <person name="Klenk H.-P."/>
        </authorList>
    </citation>
    <scope>NUCLEOTIDE SEQUENCE [LARGE SCALE GENOMIC DNA]</scope>
    <source>
        <strain evidence="2 3">DSM 45764</strain>
    </source>
</reference>
<dbReference type="SUPFAM" id="SSF54427">
    <property type="entry name" value="NTF2-like"/>
    <property type="match status" value="1"/>
</dbReference>
<dbReference type="Pfam" id="PF12680">
    <property type="entry name" value="SnoaL_2"/>
    <property type="match status" value="1"/>
</dbReference>
<dbReference type="Proteomes" id="UP000321490">
    <property type="component" value="Unassembled WGS sequence"/>
</dbReference>
<gene>
    <name evidence="2" type="ORF">JD78_01435</name>
</gene>
<feature type="domain" description="SnoaL-like" evidence="1">
    <location>
        <begin position="31"/>
        <end position="133"/>
    </location>
</feature>
<sequence>MPTAGGPRAAADALAALGCRIVDQQALTSIVHRYWDGLWNRRDLTVIDELIAEPYVRHSSAGTRSLTRAQFTREVRDSWQLLHDPATTVDDQVTAEDRVWTRATTTGLNLDTGQTSVVTWLVVHRVADGRIAESWSATLPGVDWR</sequence>
<dbReference type="AlphaFoldDB" id="A0A562IPT3"/>
<dbReference type="EMBL" id="VLKF01000001">
    <property type="protein sequence ID" value="TWH72912.1"/>
    <property type="molecule type" value="Genomic_DNA"/>
</dbReference>
<dbReference type="OrthoDB" id="9182871at2"/>
<dbReference type="InterPro" id="IPR037401">
    <property type="entry name" value="SnoaL-like"/>
</dbReference>
<comment type="caution">
    <text evidence="2">The sequence shown here is derived from an EMBL/GenBank/DDBJ whole genome shotgun (WGS) entry which is preliminary data.</text>
</comment>
<dbReference type="InterPro" id="IPR032710">
    <property type="entry name" value="NTF2-like_dom_sf"/>
</dbReference>
<name>A0A562IPT3_9ACTN</name>
<organism evidence="2 3">
    <name type="scientific">Modestobacter roseus</name>
    <dbReference type="NCBI Taxonomy" id="1181884"/>
    <lineage>
        <taxon>Bacteria</taxon>
        <taxon>Bacillati</taxon>
        <taxon>Actinomycetota</taxon>
        <taxon>Actinomycetes</taxon>
        <taxon>Geodermatophilales</taxon>
        <taxon>Geodermatophilaceae</taxon>
        <taxon>Modestobacter</taxon>
    </lineage>
</organism>
<evidence type="ECO:0000313" key="2">
    <source>
        <dbReference type="EMBL" id="TWH72912.1"/>
    </source>
</evidence>
<accession>A0A562IPT3</accession>
<evidence type="ECO:0000313" key="3">
    <source>
        <dbReference type="Proteomes" id="UP000321490"/>
    </source>
</evidence>
<keyword evidence="3" id="KW-1185">Reference proteome</keyword>
<dbReference type="Gene3D" id="3.10.450.50">
    <property type="match status" value="1"/>
</dbReference>
<proteinExistence type="predicted"/>
<protein>
    <submittedName>
        <fullName evidence="2">SnoaL-like polyketide cyclase</fullName>
    </submittedName>
</protein>
<evidence type="ECO:0000259" key="1">
    <source>
        <dbReference type="Pfam" id="PF12680"/>
    </source>
</evidence>